<feature type="transmembrane region" description="Helical" evidence="8">
    <location>
        <begin position="414"/>
        <end position="433"/>
    </location>
</feature>
<dbReference type="InterPro" id="IPR051415">
    <property type="entry name" value="LAAT-1"/>
</dbReference>
<gene>
    <name evidence="9" type="ORF">CPB84DRAFT_1842267</name>
</gene>
<dbReference type="GO" id="GO:0034488">
    <property type="term" value="P:basic amino acid transmembrane export from vacuole"/>
    <property type="evidence" value="ECO:0007669"/>
    <property type="project" value="TreeGrafter"/>
</dbReference>
<dbReference type="AlphaFoldDB" id="A0A9P5NYW0"/>
<comment type="subcellular location">
    <subcellularLocation>
        <location evidence="1">Membrane</location>
        <topology evidence="1">Multi-pass membrane protein</topology>
    </subcellularLocation>
</comment>
<dbReference type="InterPro" id="IPR006603">
    <property type="entry name" value="PQ-loop_rpt"/>
</dbReference>
<proteinExistence type="inferred from homology"/>
<evidence type="ECO:0000256" key="5">
    <source>
        <dbReference type="ARBA" id="ARBA00038039"/>
    </source>
</evidence>
<keyword evidence="4 8" id="KW-0472">Membrane</keyword>
<keyword evidence="2 8" id="KW-0812">Transmembrane</keyword>
<keyword evidence="10" id="KW-1185">Reference proteome</keyword>
<evidence type="ECO:0000256" key="7">
    <source>
        <dbReference type="SAM" id="MobiDB-lite"/>
    </source>
</evidence>
<dbReference type="PANTHER" id="PTHR16201:SF34">
    <property type="entry name" value="LYSOSOMAL AMINO ACID TRANSPORTER 1"/>
    <property type="match status" value="1"/>
</dbReference>
<feature type="transmembrane region" description="Helical" evidence="8">
    <location>
        <begin position="453"/>
        <end position="476"/>
    </location>
</feature>
<dbReference type="OrthoDB" id="8048523at2759"/>
<reference evidence="9" key="1">
    <citation type="submission" date="2020-11" db="EMBL/GenBank/DDBJ databases">
        <authorList>
            <consortium name="DOE Joint Genome Institute"/>
            <person name="Ahrendt S."/>
            <person name="Riley R."/>
            <person name="Andreopoulos W."/>
            <person name="LaButti K."/>
            <person name="Pangilinan J."/>
            <person name="Ruiz-duenas F.J."/>
            <person name="Barrasa J.M."/>
            <person name="Sanchez-Garcia M."/>
            <person name="Camarero S."/>
            <person name="Miyauchi S."/>
            <person name="Serrano A."/>
            <person name="Linde D."/>
            <person name="Babiker R."/>
            <person name="Drula E."/>
            <person name="Ayuso-Fernandez I."/>
            <person name="Pacheco R."/>
            <person name="Padilla G."/>
            <person name="Ferreira P."/>
            <person name="Barriuso J."/>
            <person name="Kellner H."/>
            <person name="Castanera R."/>
            <person name="Alfaro M."/>
            <person name="Ramirez L."/>
            <person name="Pisabarro A.G."/>
            <person name="Kuo A."/>
            <person name="Tritt A."/>
            <person name="Lipzen A."/>
            <person name="He G."/>
            <person name="Yan M."/>
            <person name="Ng V."/>
            <person name="Cullen D."/>
            <person name="Martin F."/>
            <person name="Rosso M.-N."/>
            <person name="Henrissat B."/>
            <person name="Hibbett D."/>
            <person name="Martinez A.T."/>
            <person name="Grigoriev I.V."/>
        </authorList>
    </citation>
    <scope>NUCLEOTIDE SEQUENCE</scope>
    <source>
        <strain evidence="9">AH 44721</strain>
    </source>
</reference>
<organism evidence="9 10">
    <name type="scientific">Gymnopilus junonius</name>
    <name type="common">Spectacular rustgill mushroom</name>
    <name type="synonym">Gymnopilus spectabilis subsp. junonius</name>
    <dbReference type="NCBI Taxonomy" id="109634"/>
    <lineage>
        <taxon>Eukaryota</taxon>
        <taxon>Fungi</taxon>
        <taxon>Dikarya</taxon>
        <taxon>Basidiomycota</taxon>
        <taxon>Agaricomycotina</taxon>
        <taxon>Agaricomycetes</taxon>
        <taxon>Agaricomycetidae</taxon>
        <taxon>Agaricales</taxon>
        <taxon>Agaricineae</taxon>
        <taxon>Hymenogastraceae</taxon>
        <taxon>Gymnopilus</taxon>
    </lineage>
</organism>
<dbReference type="Gene3D" id="1.20.1280.290">
    <property type="match status" value="2"/>
</dbReference>
<evidence type="ECO:0000256" key="8">
    <source>
        <dbReference type="SAM" id="Phobius"/>
    </source>
</evidence>
<sequence>MLEALSLSDILGYASIGCWLGAQFPQVIENIKLQSCEGLALPFLANWLLGDISNLVGCILTHQLPFQTWLATYFVLVDFTLVAQYAYYYKPAKGPSSILSHIRSATSPAAIRRLSIDRGASRYRTLSAVASNVAAAAALAAKQDEQQADSRTSHTRYSRRTTRLRGYENQTGVVSLGLEPEEGEAEPPTALIESFHSERGGDYAPKRVSWSIERTRGRASSVGQAIRATTPTAHNILSNESLVPTGIFDTLPPAHRGSLTSSAESLTPAVNNRSSRASRKGSTMVFLGAWALFGFGTLAHGRTGMTSPSATNVGRVLSTSAYRLAVPVTFTDIGIHARDTTGKEFARLDITLPKLHSSTLPHEEFLRRDPHHEEPTPEQVLGRIFAWLCTTLYLTSRLPQIWKNYTRKSVEGLSMYLFIFAFLGNTFYASSILSSPRRFLPPPESTDYIRESIPYLLGSVGTLLFDITIVSQSFCYRHRHRRHSTLSHARALDEEEAGLLSGDALSAHPAADSSMLNRGRTSGSRSIA</sequence>
<dbReference type="SMART" id="SM00679">
    <property type="entry name" value="CTNS"/>
    <property type="match status" value="2"/>
</dbReference>
<feature type="compositionally biased region" description="Polar residues" evidence="7">
    <location>
        <begin position="514"/>
        <end position="528"/>
    </location>
</feature>
<feature type="compositionally biased region" description="Polar residues" evidence="7">
    <location>
        <begin position="258"/>
        <end position="275"/>
    </location>
</feature>
<keyword evidence="3 8" id="KW-1133">Transmembrane helix</keyword>
<evidence type="ECO:0000256" key="3">
    <source>
        <dbReference type="ARBA" id="ARBA00022989"/>
    </source>
</evidence>
<comment type="similarity">
    <text evidence="5">Belongs to the laat-1 family.</text>
</comment>
<feature type="region of interest" description="Disordered" evidence="7">
    <location>
        <begin position="257"/>
        <end position="278"/>
    </location>
</feature>
<evidence type="ECO:0000256" key="4">
    <source>
        <dbReference type="ARBA" id="ARBA00023136"/>
    </source>
</evidence>
<evidence type="ECO:0000313" key="9">
    <source>
        <dbReference type="EMBL" id="KAF8911005.1"/>
    </source>
</evidence>
<dbReference type="Pfam" id="PF04193">
    <property type="entry name" value="PQ-loop"/>
    <property type="match status" value="2"/>
</dbReference>
<accession>A0A9P5NYW0</accession>
<dbReference type="GO" id="GO:0015174">
    <property type="term" value="F:basic amino acid transmembrane transporter activity"/>
    <property type="evidence" value="ECO:0007669"/>
    <property type="project" value="TreeGrafter"/>
</dbReference>
<dbReference type="FunFam" id="1.20.1280.290:FF:000009">
    <property type="entry name" value="PQ loop repeat family protein"/>
    <property type="match status" value="1"/>
</dbReference>
<feature type="transmembrane region" description="Helical" evidence="8">
    <location>
        <begin position="283"/>
        <end position="301"/>
    </location>
</feature>
<evidence type="ECO:0000256" key="2">
    <source>
        <dbReference type="ARBA" id="ARBA00022692"/>
    </source>
</evidence>
<dbReference type="GO" id="GO:0000329">
    <property type="term" value="C:fungal-type vacuole membrane"/>
    <property type="evidence" value="ECO:0007669"/>
    <property type="project" value="TreeGrafter"/>
</dbReference>
<dbReference type="Proteomes" id="UP000724874">
    <property type="component" value="Unassembled WGS sequence"/>
</dbReference>
<name>A0A9P5NYW0_GYMJU</name>
<dbReference type="EMBL" id="JADNYJ010000005">
    <property type="protein sequence ID" value="KAF8911005.1"/>
    <property type="molecule type" value="Genomic_DNA"/>
</dbReference>
<comment type="catalytic activity">
    <reaction evidence="6">
        <text>L-histidine(out) + L-arginine(in) = L-histidine(in) + L-arginine(out)</text>
        <dbReference type="Rhea" id="RHEA:71063"/>
        <dbReference type="ChEBI" id="CHEBI:32682"/>
        <dbReference type="ChEBI" id="CHEBI:57595"/>
    </reaction>
</comment>
<protein>
    <submittedName>
        <fullName evidence="9">PQ loop repeat-domain-containing protein</fullName>
    </submittedName>
</protein>
<evidence type="ECO:0000256" key="6">
    <source>
        <dbReference type="ARBA" id="ARBA00050768"/>
    </source>
</evidence>
<dbReference type="PANTHER" id="PTHR16201">
    <property type="entry name" value="SEVEN TRANSMEMBRANE PROTEIN 1-RELATED"/>
    <property type="match status" value="1"/>
</dbReference>
<feature type="region of interest" description="Disordered" evidence="7">
    <location>
        <begin position="509"/>
        <end position="528"/>
    </location>
</feature>
<evidence type="ECO:0000256" key="1">
    <source>
        <dbReference type="ARBA" id="ARBA00004141"/>
    </source>
</evidence>
<comment type="caution">
    <text evidence="9">The sequence shown here is derived from an EMBL/GenBank/DDBJ whole genome shotgun (WGS) entry which is preliminary data.</text>
</comment>
<evidence type="ECO:0000313" key="10">
    <source>
        <dbReference type="Proteomes" id="UP000724874"/>
    </source>
</evidence>